<dbReference type="AlphaFoldDB" id="A0AAD5R1D6"/>
<protein>
    <submittedName>
        <fullName evidence="1">Uncharacterized protein</fullName>
    </submittedName>
</protein>
<name>A0AAD5R1D6_PARTN</name>
<proteinExistence type="predicted"/>
<keyword evidence="2" id="KW-1185">Reference proteome</keyword>
<reference evidence="1" key="1">
    <citation type="submission" date="2021-06" db="EMBL/GenBank/DDBJ databases">
        <title>Parelaphostrongylus tenuis whole genome reference sequence.</title>
        <authorList>
            <person name="Garwood T.J."/>
            <person name="Larsen P.A."/>
            <person name="Fountain-Jones N.M."/>
            <person name="Garbe J.R."/>
            <person name="Macchietto M.G."/>
            <person name="Kania S.A."/>
            <person name="Gerhold R.W."/>
            <person name="Richards J.E."/>
            <person name="Wolf T.M."/>
        </authorList>
    </citation>
    <scope>NUCLEOTIDE SEQUENCE</scope>
    <source>
        <strain evidence="1">MNPRO001-30</strain>
        <tissue evidence="1">Meninges</tissue>
    </source>
</reference>
<organism evidence="1 2">
    <name type="scientific">Parelaphostrongylus tenuis</name>
    <name type="common">Meningeal worm</name>
    <dbReference type="NCBI Taxonomy" id="148309"/>
    <lineage>
        <taxon>Eukaryota</taxon>
        <taxon>Metazoa</taxon>
        <taxon>Ecdysozoa</taxon>
        <taxon>Nematoda</taxon>
        <taxon>Chromadorea</taxon>
        <taxon>Rhabditida</taxon>
        <taxon>Rhabditina</taxon>
        <taxon>Rhabditomorpha</taxon>
        <taxon>Strongyloidea</taxon>
        <taxon>Metastrongylidae</taxon>
        <taxon>Parelaphostrongylus</taxon>
    </lineage>
</organism>
<dbReference type="Proteomes" id="UP001196413">
    <property type="component" value="Unassembled WGS sequence"/>
</dbReference>
<evidence type="ECO:0000313" key="1">
    <source>
        <dbReference type="EMBL" id="KAJ1367843.1"/>
    </source>
</evidence>
<gene>
    <name evidence="1" type="ORF">KIN20_028846</name>
</gene>
<accession>A0AAD5R1D6</accession>
<sequence length="77" mass="9365">MNYILSYDREEKRRHESRLRLKLPQSFRDHRVIAAKHERRNYSARDCFMSKKRTARLLCDDDFSSRRTSSATMEQVL</sequence>
<dbReference type="EMBL" id="JAHQIW010006015">
    <property type="protein sequence ID" value="KAJ1367843.1"/>
    <property type="molecule type" value="Genomic_DNA"/>
</dbReference>
<evidence type="ECO:0000313" key="2">
    <source>
        <dbReference type="Proteomes" id="UP001196413"/>
    </source>
</evidence>
<comment type="caution">
    <text evidence="1">The sequence shown here is derived from an EMBL/GenBank/DDBJ whole genome shotgun (WGS) entry which is preliminary data.</text>
</comment>